<dbReference type="KEGG" id="nsp:BMF81_02703"/>
<dbReference type="AlphaFoldDB" id="A0A2S0Q8T6"/>
<reference evidence="8 9" key="1">
    <citation type="submission" date="2017-03" db="EMBL/GenBank/DDBJ databases">
        <title>Comparative genomics of the toxic Baltic Sea cyanobacteria Nodularia spumigena UHCC 0039 and its response on varying salinity.</title>
        <authorList>
            <person name="Teikari J.E."/>
        </authorList>
    </citation>
    <scope>NUCLEOTIDE SEQUENCE [LARGE SCALE GENOMIC DNA]</scope>
    <source>
        <strain evidence="8 9">UHCC 0039</strain>
    </source>
</reference>
<keyword evidence="5" id="KW-0460">Magnesium</keyword>
<dbReference type="GO" id="GO:0000287">
    <property type="term" value="F:magnesium ion binding"/>
    <property type="evidence" value="ECO:0007669"/>
    <property type="project" value="InterPro"/>
</dbReference>
<dbReference type="InterPro" id="IPR004568">
    <property type="entry name" value="Ppantetheine-prot_Trfase_dom"/>
</dbReference>
<dbReference type="GO" id="GO:0006633">
    <property type="term" value="P:fatty acid biosynthetic process"/>
    <property type="evidence" value="ECO:0007669"/>
    <property type="project" value="InterPro"/>
</dbReference>
<dbReference type="PANTHER" id="PTHR12215:SF10">
    <property type="entry name" value="L-AMINOADIPATE-SEMIALDEHYDE DEHYDROGENASE-PHOSPHOPANTETHEINYL TRANSFERASE"/>
    <property type="match status" value="1"/>
</dbReference>
<evidence type="ECO:0000256" key="2">
    <source>
        <dbReference type="ARBA" id="ARBA00010990"/>
    </source>
</evidence>
<keyword evidence="3 8" id="KW-0808">Transferase</keyword>
<dbReference type="EC" id="2.7.8.-" evidence="8"/>
<evidence type="ECO:0000256" key="1">
    <source>
        <dbReference type="ARBA" id="ARBA00001946"/>
    </source>
</evidence>
<dbReference type="InterPro" id="IPR055066">
    <property type="entry name" value="AASDHPPT_N"/>
</dbReference>
<dbReference type="InterPro" id="IPR053581">
    <property type="entry name" value="P-Pant_Transferase_HetI-like"/>
</dbReference>
<dbReference type="Pfam" id="PF01648">
    <property type="entry name" value="ACPS"/>
    <property type="match status" value="1"/>
</dbReference>
<evidence type="ECO:0000256" key="3">
    <source>
        <dbReference type="ARBA" id="ARBA00022679"/>
    </source>
</evidence>
<dbReference type="InterPro" id="IPR037143">
    <property type="entry name" value="4-PPantetheinyl_Trfase_dom_sf"/>
</dbReference>
<dbReference type="PANTHER" id="PTHR12215">
    <property type="entry name" value="PHOSPHOPANTETHEINE TRANSFERASE"/>
    <property type="match status" value="1"/>
</dbReference>
<evidence type="ECO:0000313" key="8">
    <source>
        <dbReference type="EMBL" id="AVZ30762.1"/>
    </source>
</evidence>
<protein>
    <submittedName>
        <fullName evidence="8">4'-phosphopantetheinyl transferase</fullName>
        <ecNumber evidence="8">2.7.8.-</ecNumber>
    </submittedName>
</protein>
<dbReference type="SUPFAM" id="SSF56214">
    <property type="entry name" value="4'-phosphopantetheinyl transferase"/>
    <property type="match status" value="2"/>
</dbReference>
<evidence type="ECO:0000256" key="5">
    <source>
        <dbReference type="ARBA" id="ARBA00022842"/>
    </source>
</evidence>
<dbReference type="Proteomes" id="UP000244056">
    <property type="component" value="Chromosome"/>
</dbReference>
<comment type="cofactor">
    <cofactor evidence="1">
        <name>Mg(2+)</name>
        <dbReference type="ChEBI" id="CHEBI:18420"/>
    </cofactor>
</comment>
<evidence type="ECO:0000259" key="7">
    <source>
        <dbReference type="Pfam" id="PF22624"/>
    </source>
</evidence>
<dbReference type="EMBL" id="CP020114">
    <property type="protein sequence ID" value="AVZ30762.1"/>
    <property type="molecule type" value="Genomic_DNA"/>
</dbReference>
<evidence type="ECO:0000313" key="9">
    <source>
        <dbReference type="Proteomes" id="UP000244056"/>
    </source>
</evidence>
<dbReference type="GO" id="GO:0008897">
    <property type="term" value="F:holo-[acyl-carrier-protein] synthase activity"/>
    <property type="evidence" value="ECO:0007669"/>
    <property type="project" value="InterPro"/>
</dbReference>
<accession>A0A2S0Q8T6</accession>
<dbReference type="Pfam" id="PF22624">
    <property type="entry name" value="AASDHPPT_N"/>
    <property type="match status" value="1"/>
</dbReference>
<feature type="domain" description="4'-phosphopantetheinyl transferase N-terminal" evidence="7">
    <location>
        <begin position="39"/>
        <end position="123"/>
    </location>
</feature>
<keyword evidence="4" id="KW-0479">Metal-binding</keyword>
<dbReference type="NCBIfam" id="TIGR00556">
    <property type="entry name" value="pantethn_trn"/>
    <property type="match status" value="1"/>
</dbReference>
<name>A0A2S0Q8T6_NODSP</name>
<dbReference type="NCBIfam" id="NF042922">
    <property type="entry name" value="4PPT_HetI"/>
    <property type="match status" value="1"/>
</dbReference>
<dbReference type="Gene3D" id="3.90.470.20">
    <property type="entry name" value="4'-phosphopantetheinyl transferase domain"/>
    <property type="match status" value="2"/>
</dbReference>
<proteinExistence type="inferred from homology"/>
<comment type="similarity">
    <text evidence="2">Belongs to the P-Pant transferase superfamily. Gsp/Sfp/HetI/AcpT family.</text>
</comment>
<feature type="domain" description="4'-phosphopantetheinyl transferase" evidence="6">
    <location>
        <begin position="129"/>
        <end position="228"/>
    </location>
</feature>
<organism evidence="8 9">
    <name type="scientific">Nodularia spumigena UHCC 0039</name>
    <dbReference type="NCBI Taxonomy" id="1914872"/>
    <lineage>
        <taxon>Bacteria</taxon>
        <taxon>Bacillati</taxon>
        <taxon>Cyanobacteriota</taxon>
        <taxon>Cyanophyceae</taxon>
        <taxon>Nostocales</taxon>
        <taxon>Nodulariaceae</taxon>
        <taxon>Nodularia</taxon>
    </lineage>
</organism>
<evidence type="ECO:0000259" key="6">
    <source>
        <dbReference type="Pfam" id="PF01648"/>
    </source>
</evidence>
<evidence type="ECO:0000256" key="4">
    <source>
        <dbReference type="ARBA" id="ARBA00022723"/>
    </source>
</evidence>
<gene>
    <name evidence="8" type="primary">acpT</name>
    <name evidence="8" type="ORF">BMF81_02703</name>
</gene>
<dbReference type="InterPro" id="IPR050559">
    <property type="entry name" value="P-Pant_transferase_sf"/>
</dbReference>
<dbReference type="GO" id="GO:0005829">
    <property type="term" value="C:cytosol"/>
    <property type="evidence" value="ECO:0007669"/>
    <property type="project" value="TreeGrafter"/>
</dbReference>
<dbReference type="GO" id="GO:0019878">
    <property type="term" value="P:lysine biosynthetic process via aminoadipic acid"/>
    <property type="evidence" value="ECO:0007669"/>
    <property type="project" value="TreeGrafter"/>
</dbReference>
<sequence>MQSMTALNHLWLPVPTNLTLLPNDVHIWRIHLDVPEAQQQNLLATLSGDELTRANRFHFQEHRQRFIAGRGILRSILGSYLGIEPQRVLFDYQERGKPVLADSLAKSGLWFNLSHSQGLALCAVNYHNRIGIDLEYIRRMSDVEALAKRFFLPREYDVVRSLSDHQQQEIFFRYWTCKEAYLKATGEGLAQLEQVEVLLNPTEPAQLQTSESWSLFELRAAEDYFAAVVVEGSGCNLQCWQY</sequence>
<dbReference type="InterPro" id="IPR008278">
    <property type="entry name" value="4-PPantetheinyl_Trfase_dom"/>
</dbReference>